<dbReference type="InterPro" id="IPR050902">
    <property type="entry name" value="ABC_Transporter_SBP"/>
</dbReference>
<dbReference type="RefSeq" id="WP_307231572.1">
    <property type="nucleotide sequence ID" value="NZ_JAUSTT010000023.1"/>
</dbReference>
<evidence type="ECO:0000313" key="6">
    <source>
        <dbReference type="Proteomes" id="UP001223586"/>
    </source>
</evidence>
<dbReference type="InterPro" id="IPR002491">
    <property type="entry name" value="ABC_transptr_periplasmic_BD"/>
</dbReference>
<feature type="domain" description="Fe/B12 periplasmic-binding" evidence="4">
    <location>
        <begin position="67"/>
        <end position="322"/>
    </location>
</feature>
<reference evidence="5 6" key="1">
    <citation type="submission" date="2023-07" db="EMBL/GenBank/DDBJ databases">
        <title>Genomic Encyclopedia of Type Strains, Phase IV (KMG-IV): sequencing the most valuable type-strain genomes for metagenomic binning, comparative biology and taxonomic classification.</title>
        <authorList>
            <person name="Goeker M."/>
        </authorList>
    </citation>
    <scope>NUCLEOTIDE SEQUENCE [LARGE SCALE GENOMIC DNA]</scope>
    <source>
        <strain evidence="5 6">DSM 23837</strain>
    </source>
</reference>
<dbReference type="CDD" id="cd01143">
    <property type="entry name" value="YvrC"/>
    <property type="match status" value="1"/>
</dbReference>
<dbReference type="PROSITE" id="PS50983">
    <property type="entry name" value="FE_B12_PBP"/>
    <property type="match status" value="1"/>
</dbReference>
<evidence type="ECO:0000256" key="2">
    <source>
        <dbReference type="ARBA" id="ARBA00022729"/>
    </source>
</evidence>
<gene>
    <name evidence="5" type="ORF">J2S08_003400</name>
</gene>
<dbReference type="PANTHER" id="PTHR30535">
    <property type="entry name" value="VITAMIN B12-BINDING PROTEIN"/>
    <property type="match status" value="1"/>
</dbReference>
<dbReference type="Gene3D" id="3.40.50.1980">
    <property type="entry name" value="Nitrogenase molybdenum iron protein domain"/>
    <property type="match status" value="2"/>
</dbReference>
<feature type="chain" id="PRO_5047100009" evidence="3">
    <location>
        <begin position="25"/>
        <end position="325"/>
    </location>
</feature>
<dbReference type="Pfam" id="PF01497">
    <property type="entry name" value="Peripla_BP_2"/>
    <property type="match status" value="1"/>
</dbReference>
<protein>
    <submittedName>
        <fullName evidence="5">Iron complex transport system substrate-binding protein</fullName>
    </submittedName>
</protein>
<dbReference type="NCBIfam" id="NF038402">
    <property type="entry name" value="TroA_like"/>
    <property type="match status" value="1"/>
</dbReference>
<feature type="signal peptide" evidence="3">
    <location>
        <begin position="1"/>
        <end position="24"/>
    </location>
</feature>
<proteinExistence type="inferred from homology"/>
<dbReference type="Proteomes" id="UP001223586">
    <property type="component" value="Unassembled WGS sequence"/>
</dbReference>
<evidence type="ECO:0000256" key="3">
    <source>
        <dbReference type="SAM" id="SignalP"/>
    </source>
</evidence>
<keyword evidence="2 3" id="KW-0732">Signal</keyword>
<sequence length="325" mass="35466">MKRFYSFLTMLLLATSMLVGCNTAQEPVKESETKPKTEQKTKETAAFPVTVTDALGDKATIEAKPERIVTLVPSITETVFALGLGEAVVGVSDFDNYPEEAAAKEKVGGMEFNVEQIIALKPDIVLAHESGLSKKEGLEQLKNAGVTVIVVQDAQSFDKMYDSFALIGEATGTSEKAAELTENMKVQFAALEEKAAKIPEADRKTVFIEVSPAPDIFTTGKGTFMDEMLTIIRAENAAKDEDGWVQLNEEAIIALNPDTIITTYGDYIDNAPAQVLERKGWQDIKAIQAQQVYEVHPDLVTRSGPRLAEGVEELAKAVYPEIFAK</sequence>
<dbReference type="PROSITE" id="PS51257">
    <property type="entry name" value="PROKAR_LIPOPROTEIN"/>
    <property type="match status" value="1"/>
</dbReference>
<dbReference type="SUPFAM" id="SSF53807">
    <property type="entry name" value="Helical backbone' metal receptor"/>
    <property type="match status" value="1"/>
</dbReference>
<dbReference type="InterPro" id="IPR054828">
    <property type="entry name" value="Vit_B12_bind_prot"/>
</dbReference>
<evidence type="ECO:0000313" key="5">
    <source>
        <dbReference type="EMBL" id="MDQ0177520.1"/>
    </source>
</evidence>
<comment type="caution">
    <text evidence="5">The sequence shown here is derived from an EMBL/GenBank/DDBJ whole genome shotgun (WGS) entry which is preliminary data.</text>
</comment>
<name>A0ABT9WW44_9BACI</name>
<dbReference type="PANTHER" id="PTHR30535:SF34">
    <property type="entry name" value="MOLYBDATE-BINDING PROTEIN MOLA"/>
    <property type="match status" value="1"/>
</dbReference>
<dbReference type="EMBL" id="JAUSTT010000023">
    <property type="protein sequence ID" value="MDQ0177520.1"/>
    <property type="molecule type" value="Genomic_DNA"/>
</dbReference>
<organism evidence="5 6">
    <name type="scientific">Bacillus chungangensis</name>
    <dbReference type="NCBI Taxonomy" id="587633"/>
    <lineage>
        <taxon>Bacteria</taxon>
        <taxon>Bacillati</taxon>
        <taxon>Bacillota</taxon>
        <taxon>Bacilli</taxon>
        <taxon>Bacillales</taxon>
        <taxon>Bacillaceae</taxon>
        <taxon>Bacillus</taxon>
    </lineage>
</organism>
<keyword evidence="6" id="KW-1185">Reference proteome</keyword>
<evidence type="ECO:0000259" key="4">
    <source>
        <dbReference type="PROSITE" id="PS50983"/>
    </source>
</evidence>
<accession>A0ABT9WW44</accession>
<evidence type="ECO:0000256" key="1">
    <source>
        <dbReference type="ARBA" id="ARBA00008814"/>
    </source>
</evidence>
<comment type="similarity">
    <text evidence="1">Belongs to the bacterial solute-binding protein 8 family.</text>
</comment>